<dbReference type="InterPro" id="IPR020843">
    <property type="entry name" value="ER"/>
</dbReference>
<dbReference type="Pfam" id="PF21089">
    <property type="entry name" value="PKS_DH_N"/>
    <property type="match status" value="1"/>
</dbReference>
<keyword evidence="3" id="KW-0808">Transferase</keyword>
<dbReference type="InterPro" id="IPR011032">
    <property type="entry name" value="GroES-like_sf"/>
</dbReference>
<accession>A0A226F6G3</accession>
<sequence>MTTLDKKVKVQVALIQAGLILFSPGIIVLLLLGWVWRWFVLKWGAWRGEFLHPVSGLDLMFITDTPHQPHSVILMIQVLSGTPTKDRVVADLRRVYDTRDKDGKRCFWKLGTYPKEWMGYWVNKEVDNFDIENQVTFLQDWKLSTPQDVNRLMEHLLRHRVLPCQPWLDFIVAPNYLDGPGSLLIIRFSHAMADGYSMMKLFFRLAGFDSLPPDVPQDKTTPVKFSLLNWLAHSKRLLTEGLTVYVRVWNSLPQNNIFRRGPLVVGVAEEVTGYWNCAITPQFPLEKVTVARKAFNTSFYGVVVSAVVGGLREFARGQGWEDADLPDIVTTLLAMAKSNHPDGTLCNHWRPMILDLPIGNGRDTISTLKDMHTLLESWKVSTASEFGTLILRLIELFPVFSRIDDILSFCGMTLISSITATAKNVPQVFGQTVEDVYHFMPIHRENIANPVFDIPSTFVQEFNNTNVERISENGDKNPQAYKTINRTTGNTRNGHDRAQNNYDESVVPPEYREQSLWDALFELDNYYNSPIPIVRVENHDISTMYPEGISLDINTNTIGNFTSAPHSNPPLQTQSSELVRNLQNRVISVNPSTTAAYQPTETNAVAVVPRPRPPLRTETDHPMSSSTINLQAIQIGTYYFARNTYNQRDRLQPVATFSTNVISFVIPHSKLCSIPVTCAIPVRCIGKVEAPKSGETFPAIFIHLSDSGCTNYLRNLLGFGYDPKDADYHFDPESAGWVTFVVDNEAVPKALVLLNSLRACHTSEKIVVILGKSISPENIGRISHYADDVIQLHSLTELAISPDVAARIQCWSLPGFSKLIFLDASCVVLQNVDNLYTETKSGRVVLSKNNSAGNESSILVLEPSFQFYQRLTTDLKSSFKSGDASQWFSQYLSKLPNCSELDAKYGFELGEKESKSIGEISLPSIAIIRDSDIMKASEDNSIIKDILQYRKILEDNVKHTFASSNAHETPRARAQGPEPVAVVGISCRFPEANSMDEFWELLIEGGNGIKKCPTNRWTVEQGCNVEDPEMQCGFLKCPIDEVDASFFGFNPMELKYTDPQQRLLLEVAHEALEDAGISVNELHNRRIGVFTGSWKDDYKELMIESGFKGTEFFRTYMGNAYSSTSARLSHVLGVTGPNIATESGCSASFAAIREATNALRSGEAEICIASAVNLILHPFKHEDMKAVVSPDFRCKTFDSTANGFARAEGVASLVLKRLSDAVRSGDRVYGLIRGMGMTQEGTSSSMGTPTVDTEALAMSLALEEAHVAPAEVDYVEAHGTGTVVGDPIEVNAITKAYAQPRQNPLLIGAVKTNIGHAEAAAGMASIIKTLLAFKHEMLPPHRNVTTFNPNIDFTRIPATVPLKPTPWKKSSNRKRIAGISNFGISGGDTHMILEEPPAIPPKRSIFSFSSPSKNIVTLSAKTKEALNTCLERLEATLHSNPSLTLDDVAYTLNIGRSHYKHRVALIVPDAGSISAAITKKSYLESPINWNSNKVTRIGFMFPGQGTQYAGMGQELCKLSPIFRHHFDHCTKVLKQEHNFDLKSAIWTTPNLDPAIVSQVAIFVFEYAMCQLWAAWGVKPDVVVGHSLGEFVAAVIAGVMTLEDSLKLVVNRCRLVDSLPQGGMAVVGKDENTTVDLLKSFQSSSGHQLDIAAVNSNTQTVVSGSDKDINDFITHVKALNITAIKLNSTVAFHSRCLEPILAKFKAIADTVTYSKPTCTFISSSTGQEHTDFGASYWVNQTRNSVQFKKCCSPFAECGDVFIDVGAHPILIPLLQTNVAQTPKPKCLPSINRTSPPWDTLTTSLATLYTLGVDVNWTDFHSFLPGEKVALPHYPFQRKKYWFNVEDEGSSNTSARGGKKEFPLIGWNIQTPLDTVIYINSLSLKTVPYVADHKVGEHAVYPGAAYVEMFFEAATKLGFPAVVRNIRFRAPLVLSEEGAQETHTIICRETGKAQIFCRPSNMAAWVCHAEAELSAELPPAVPKQSSSSIFDNIQARDNKTTLYDRLKTLGYNFDTQFQTIQKVSEGANGEFLIEIEVPVSDKDGHICHPIVIDAVMQSFVVTCTDDFNSLHLPSAIAHFEILSSPEGPLKYVHITPSVVYLLDSKLGVVAVMRGMETMRSTFENIQKALDGGSEVKTTPLFEEQWISAPTTASSLKQFSSLVKQDDIIRPERVTDTAEILALNQGIGKGIMSSLKGLGWDSLKVGATIDADIVIQQFGLITASPSHKIVHRLMEILTEEGYLQAHGNFFKILKALPSVESLLKDIDSCRKTSHNLLKEWELSDLYLANLVPILKGKVNALELLFPAAGSNTSAETFYVEAESSKQINATLHATFTALFEKASSAWDSSHQKEIHILEIGAGTGSATSVVLPLLTKFEIPFTYTYTDISSAYFLKADAKFARWKESLIFKTFNVEEPPEAQGFPPNYYHLVVASNVLHATVDLTQTMTHTRQLLRKWGLLVLAETFTPQRHYDITVGHLDGYWRYKDIDLRPNHCTVTENTWHKTLDKTNFRVVTSTAVYNGGLGVICAEANEESRIVETSQISKWIVFSDGSELAKDISNRLKFQGRTPITVLSGSSYADVDATSIQIKPGDREDIKKVFTQANKLEGVIYMWGLLDRLDIADIWRSYLFTIQQLASKFPHDAPKLAVITRGLFHVTDQTPVFPAAATLSGITRSFLTEYPHFSAKVIDLDGDAMNSISNTADILTSQIWSPIKGSGKEALVAVRGNLLHYGRLRQLRKGHTFSKLSLPKQTAFCLDMPKTNSISDLKFKSFNPAALQGDEVEVKIRAIGLNFRDVFLVFRAFDQKSVALGSDVAGVVTKVGNAVTKVKVGDAVFGARSSQTPFPSIATMREDELLHIPDHVTFEEAVTYPVAFSSAYYGLVMLAGMKKGDNVLIHTATGAVGLRAIALANEKGANVYATAGSRRKRAYLKNIGIPSDHIFNSRDTSFEQKILALGKGSPIIDIVLNSVTGPGFKEASLAVCRKSAKFVELSVMNVWTNEEVKELRPDVTYFKLDLSESAYLSEIWGTILAELNKTISNKNVKPMPITHFQAEYVRDALTFLQKAKHVGKIVCSFPITDGAKESPLFNERSLYLLAGGLGGIGLKVAEWMVSHGAKHIVLTSRSAPSQEATMTMEKLNSTQGANVFSEKLDVSSYQEVSSLLQKLAARPNLPILRGVMNLAGALSDGPILEQTEGKYNVVLQSKVDGSWNLHLLTRNLPLEHFVLFSSFAAVVGTPGQSNHAAANSFEDALAAFRHNSGLPATSINWGQWGEAGVVVGHKIHGYTPMPTSACLASLQTVMTTHLPHVIALDGNHAVWKSLFPWTEAYFKPLYDATKAAGPSKKIEKGGPDTFWREMSEAPTDDAVSLVVSNQIRCVLASLLDQPPEDIANDQELGLDSLMNIELRNSLQFLVGPTVTVPSTLSSCANLDELTATIVELTKGKQGSQTTIDKSNESFATVVKEEVDLAVTAITGTPTPPNTTPDKPASQIQTCLLTGITGNLGPYVLQQLTQRPTITRVTCLVQAENDDAATQRAVKHLSHLQVLDKIDMSKVTIIAGTLSRSSFGLSNSAYSSLASSVDAVFNIAAATSHVESYPRRGETETNSLRQVNVLGVREVVTFATTTKSKYIFHASSLATVMNSAKSASGSDILQEGWTPNQEFDNAPNFGYIVSKFVGEKVIEGVLREIKLPVKVFRFPLVCGCSTSGQQEVLKNNFFMKYLYYFKSGLMPKDDIPIPLLPVDHCAAISLAVFFSDKAPSDVYNIVNPSVPSEVELVRLGAKLGHPIKQVDYDQWAKHMKEDKTCLLGALKHFYTDPQRYPKLKSEMKMLDGWRANKTSYYHSNKVEKYLPNLKQIVEDPMITLQRDMEYALKQVN</sequence>
<feature type="domain" description="PKS/mFAS DH" evidence="11">
    <location>
        <begin position="1860"/>
        <end position="2134"/>
    </location>
</feature>
<evidence type="ECO:0000256" key="8">
    <source>
        <dbReference type="SAM" id="Phobius"/>
    </source>
</evidence>
<dbReference type="OrthoDB" id="329835at2759"/>
<dbReference type="PROSITE" id="PS00606">
    <property type="entry name" value="KS3_1"/>
    <property type="match status" value="1"/>
</dbReference>
<dbReference type="Proteomes" id="UP000198287">
    <property type="component" value="Unassembled WGS sequence"/>
</dbReference>
<keyword evidence="5" id="KW-0511">Multifunctional enzyme</keyword>
<evidence type="ECO:0000259" key="11">
    <source>
        <dbReference type="PROSITE" id="PS52019"/>
    </source>
</evidence>
<evidence type="ECO:0000256" key="6">
    <source>
        <dbReference type="ARBA" id="ARBA00023315"/>
    </source>
</evidence>
<evidence type="ECO:0000256" key="5">
    <source>
        <dbReference type="ARBA" id="ARBA00023268"/>
    </source>
</evidence>
<keyword evidence="8" id="KW-0472">Membrane</keyword>
<name>A0A226F6G3_FOLCA</name>
<dbReference type="InterPro" id="IPR014031">
    <property type="entry name" value="Ketoacyl_synth_C"/>
</dbReference>
<dbReference type="InterPro" id="IPR013120">
    <property type="entry name" value="FAR_NAD-bd"/>
</dbReference>
<gene>
    <name evidence="12" type="ORF">Fcan01_01508</name>
</gene>
<dbReference type="Gene3D" id="3.90.180.10">
    <property type="entry name" value="Medium-chain alcohol dehydrogenases, catalytic domain"/>
    <property type="match status" value="1"/>
</dbReference>
<dbReference type="PROSITE" id="PS52019">
    <property type="entry name" value="PKS_MFAS_DH"/>
    <property type="match status" value="1"/>
</dbReference>
<dbReference type="UniPathway" id="UPA00094"/>
<dbReference type="InterPro" id="IPR029063">
    <property type="entry name" value="SAM-dependent_MTases_sf"/>
</dbReference>
<dbReference type="InterPro" id="IPR001227">
    <property type="entry name" value="Ac_transferase_dom_sf"/>
</dbReference>
<dbReference type="InterPro" id="IPR020807">
    <property type="entry name" value="PKS_DH"/>
</dbReference>
<keyword evidence="8" id="KW-0812">Transmembrane</keyword>
<comment type="caution">
    <text evidence="12">The sequence shown here is derived from an EMBL/GenBank/DDBJ whole genome shotgun (WGS) entry which is preliminary data.</text>
</comment>
<evidence type="ECO:0000256" key="1">
    <source>
        <dbReference type="ARBA" id="ARBA00022450"/>
    </source>
</evidence>
<keyword evidence="4" id="KW-0521">NADP</keyword>
<dbReference type="GO" id="GO:0006633">
    <property type="term" value="P:fatty acid biosynthetic process"/>
    <property type="evidence" value="ECO:0007669"/>
    <property type="project" value="UniProtKB-UniPathway"/>
</dbReference>
<dbReference type="InterPro" id="IPR049900">
    <property type="entry name" value="PKS_mFAS_DH"/>
</dbReference>
<dbReference type="InterPro" id="IPR049551">
    <property type="entry name" value="PKS_DH_C"/>
</dbReference>
<dbReference type="InterPro" id="IPR013968">
    <property type="entry name" value="PKS_KR"/>
</dbReference>
<dbReference type="InterPro" id="IPR018201">
    <property type="entry name" value="Ketoacyl_synth_AS"/>
</dbReference>
<dbReference type="SMART" id="SM00827">
    <property type="entry name" value="PKS_AT"/>
    <property type="match status" value="1"/>
</dbReference>
<dbReference type="Pfam" id="PF00109">
    <property type="entry name" value="ketoacyl-synt"/>
    <property type="match status" value="1"/>
</dbReference>
<dbReference type="InterPro" id="IPR016036">
    <property type="entry name" value="Malonyl_transacylase_ACP-bd"/>
</dbReference>
<dbReference type="InterPro" id="IPR057326">
    <property type="entry name" value="KR_dom"/>
</dbReference>
<evidence type="ECO:0000313" key="13">
    <source>
        <dbReference type="Proteomes" id="UP000198287"/>
    </source>
</evidence>
<dbReference type="GO" id="GO:0004312">
    <property type="term" value="F:fatty acid synthase activity"/>
    <property type="evidence" value="ECO:0007669"/>
    <property type="project" value="TreeGrafter"/>
</dbReference>
<dbReference type="Gene3D" id="3.40.50.720">
    <property type="entry name" value="NAD(P)-binding Rossmann-like Domain"/>
    <property type="match status" value="4"/>
</dbReference>
<feature type="domain" description="Carrier" evidence="9">
    <location>
        <begin position="3357"/>
        <end position="3437"/>
    </location>
</feature>
<dbReference type="SMART" id="SM00829">
    <property type="entry name" value="PKS_ER"/>
    <property type="match status" value="1"/>
</dbReference>
<feature type="region of interest" description="C-terminal hotdog fold" evidence="7">
    <location>
        <begin position="1992"/>
        <end position="2134"/>
    </location>
</feature>
<dbReference type="InterPro" id="IPR036291">
    <property type="entry name" value="NAD(P)-bd_dom_sf"/>
</dbReference>
<keyword evidence="13" id="KW-1185">Reference proteome</keyword>
<dbReference type="GO" id="GO:0016491">
    <property type="term" value="F:oxidoreductase activity"/>
    <property type="evidence" value="ECO:0007669"/>
    <property type="project" value="InterPro"/>
</dbReference>
<feature type="transmembrane region" description="Helical" evidence="8">
    <location>
        <begin position="12"/>
        <end position="36"/>
    </location>
</feature>
<evidence type="ECO:0000256" key="4">
    <source>
        <dbReference type="ARBA" id="ARBA00022857"/>
    </source>
</evidence>
<dbReference type="InterPro" id="IPR042104">
    <property type="entry name" value="PKS_dehydratase_sf"/>
</dbReference>
<dbReference type="Pfam" id="PF08240">
    <property type="entry name" value="ADH_N"/>
    <property type="match status" value="1"/>
</dbReference>
<dbReference type="Pfam" id="PF22621">
    <property type="entry name" value="CurL-like_PKS_C"/>
    <property type="match status" value="1"/>
</dbReference>
<feature type="active site" description="Proton acceptor; for dehydratase activity" evidence="7">
    <location>
        <position position="1891"/>
    </location>
</feature>
<dbReference type="Pfam" id="PF14765">
    <property type="entry name" value="PS-DH"/>
    <property type="match status" value="1"/>
</dbReference>
<dbReference type="InterPro" id="IPR050091">
    <property type="entry name" value="PKS_NRPS_Biosynth_Enz"/>
</dbReference>
<feature type="region of interest" description="N-terminal hotdog fold" evidence="7">
    <location>
        <begin position="1860"/>
        <end position="1978"/>
    </location>
</feature>
<dbReference type="SUPFAM" id="SSF52151">
    <property type="entry name" value="FabD/lysophospholipase-like"/>
    <property type="match status" value="1"/>
</dbReference>
<dbReference type="CDD" id="cd02440">
    <property type="entry name" value="AdoMet_MTases"/>
    <property type="match status" value="1"/>
</dbReference>
<dbReference type="Pfam" id="PF08659">
    <property type="entry name" value="KR"/>
    <property type="match status" value="1"/>
</dbReference>
<dbReference type="Pfam" id="PF02801">
    <property type="entry name" value="Ketoacyl-synt_C"/>
    <property type="match status" value="1"/>
</dbReference>
<dbReference type="Gene3D" id="3.40.50.150">
    <property type="entry name" value="Vaccinia Virus protein VP39"/>
    <property type="match status" value="1"/>
</dbReference>
<dbReference type="Pfam" id="PF07993">
    <property type="entry name" value="NAD_binding_4"/>
    <property type="match status" value="1"/>
</dbReference>
<dbReference type="CDD" id="cd00833">
    <property type="entry name" value="PKS"/>
    <property type="match status" value="1"/>
</dbReference>
<dbReference type="SUPFAM" id="SSF51735">
    <property type="entry name" value="NAD(P)-binding Rossmann-fold domains"/>
    <property type="match status" value="4"/>
</dbReference>
<dbReference type="SUPFAM" id="SSF55048">
    <property type="entry name" value="Probable ACP-binding domain of malonyl-CoA ACP transacylase"/>
    <property type="match status" value="1"/>
</dbReference>
<dbReference type="InterPro" id="IPR036736">
    <property type="entry name" value="ACP-like_sf"/>
</dbReference>
<dbReference type="InterPro" id="IPR049552">
    <property type="entry name" value="PKS_DH_N"/>
</dbReference>
<keyword evidence="1" id="KW-0596">Phosphopantetheine</keyword>
<dbReference type="InterPro" id="IPR009081">
    <property type="entry name" value="PP-bd_ACP"/>
</dbReference>
<keyword evidence="2" id="KW-0597">Phosphoprotein</keyword>
<dbReference type="InterPro" id="IPR016039">
    <property type="entry name" value="Thiolase-like"/>
</dbReference>
<dbReference type="Gene3D" id="3.30.70.3290">
    <property type="match status" value="1"/>
</dbReference>
<evidence type="ECO:0000259" key="9">
    <source>
        <dbReference type="PROSITE" id="PS50075"/>
    </source>
</evidence>
<dbReference type="PANTHER" id="PTHR43775">
    <property type="entry name" value="FATTY ACID SYNTHASE"/>
    <property type="match status" value="1"/>
</dbReference>
<dbReference type="InterPro" id="IPR016035">
    <property type="entry name" value="Acyl_Trfase/lysoPLipase"/>
</dbReference>
<dbReference type="Pfam" id="PF00107">
    <property type="entry name" value="ADH_zinc_N"/>
    <property type="match status" value="1"/>
</dbReference>
<dbReference type="GO" id="GO:0004315">
    <property type="term" value="F:3-oxoacyl-[acyl-carrier-protein] synthase activity"/>
    <property type="evidence" value="ECO:0007669"/>
    <property type="project" value="InterPro"/>
</dbReference>
<dbReference type="PANTHER" id="PTHR43775:SF37">
    <property type="entry name" value="SI:DKEY-61P9.11"/>
    <property type="match status" value="1"/>
</dbReference>
<dbReference type="SMART" id="SM00825">
    <property type="entry name" value="PKS_KS"/>
    <property type="match status" value="1"/>
</dbReference>
<dbReference type="InterPro" id="IPR014030">
    <property type="entry name" value="Ketoacyl_synth_N"/>
</dbReference>
<dbReference type="EMBL" id="LNIX01000001">
    <property type="protein sequence ID" value="OXA65087.1"/>
    <property type="molecule type" value="Genomic_DNA"/>
</dbReference>
<organism evidence="12 13">
    <name type="scientific">Folsomia candida</name>
    <name type="common">Springtail</name>
    <dbReference type="NCBI Taxonomy" id="158441"/>
    <lineage>
        <taxon>Eukaryota</taxon>
        <taxon>Metazoa</taxon>
        <taxon>Ecdysozoa</taxon>
        <taxon>Arthropoda</taxon>
        <taxon>Hexapoda</taxon>
        <taxon>Collembola</taxon>
        <taxon>Entomobryomorpha</taxon>
        <taxon>Isotomoidea</taxon>
        <taxon>Isotomidae</taxon>
        <taxon>Proisotominae</taxon>
        <taxon>Folsomia</taxon>
    </lineage>
</organism>
<dbReference type="InterPro" id="IPR020841">
    <property type="entry name" value="PKS_Beta-ketoAc_synthase_dom"/>
</dbReference>
<dbReference type="PROSITE" id="PS50075">
    <property type="entry name" value="CARRIER"/>
    <property type="match status" value="1"/>
</dbReference>
<dbReference type="Gene3D" id="3.10.129.110">
    <property type="entry name" value="Polyketide synthase dehydratase"/>
    <property type="match status" value="1"/>
</dbReference>
<dbReference type="SMART" id="SM00822">
    <property type="entry name" value="PKS_KR"/>
    <property type="match status" value="1"/>
</dbReference>
<feature type="domain" description="Ketosynthase family 3 (KS3)" evidence="10">
    <location>
        <begin position="977"/>
        <end position="1395"/>
    </location>
</feature>
<dbReference type="PROSITE" id="PS52004">
    <property type="entry name" value="KS3_2"/>
    <property type="match status" value="1"/>
</dbReference>
<evidence type="ECO:0000256" key="2">
    <source>
        <dbReference type="ARBA" id="ARBA00022553"/>
    </source>
</evidence>
<dbReference type="CDD" id="cd05195">
    <property type="entry name" value="enoyl_red"/>
    <property type="match status" value="1"/>
</dbReference>
<dbReference type="InterPro" id="IPR013154">
    <property type="entry name" value="ADH-like_N"/>
</dbReference>
<dbReference type="Gene3D" id="3.40.366.10">
    <property type="entry name" value="Malonyl-Coenzyme A Acyl Carrier Protein, domain 2"/>
    <property type="match status" value="1"/>
</dbReference>
<evidence type="ECO:0000256" key="3">
    <source>
        <dbReference type="ARBA" id="ARBA00022679"/>
    </source>
</evidence>
<dbReference type="InterPro" id="IPR013217">
    <property type="entry name" value="Methyltransf_12"/>
</dbReference>
<dbReference type="SUPFAM" id="SSF47336">
    <property type="entry name" value="ACP-like"/>
    <property type="match status" value="1"/>
</dbReference>
<dbReference type="Gene3D" id="3.90.550.10">
    <property type="entry name" value="Spore Coat Polysaccharide Biosynthesis Protein SpsA, Chain A"/>
    <property type="match status" value="1"/>
</dbReference>
<dbReference type="InterPro" id="IPR029044">
    <property type="entry name" value="Nucleotide-diphossugar_trans"/>
</dbReference>
<dbReference type="Pfam" id="PF08242">
    <property type="entry name" value="Methyltransf_12"/>
    <property type="match status" value="1"/>
</dbReference>
<keyword evidence="6" id="KW-0012">Acyltransferase</keyword>
<evidence type="ECO:0000256" key="7">
    <source>
        <dbReference type="PROSITE-ProRule" id="PRU01363"/>
    </source>
</evidence>
<reference evidence="12 13" key="1">
    <citation type="submission" date="2015-12" db="EMBL/GenBank/DDBJ databases">
        <title>The genome of Folsomia candida.</title>
        <authorList>
            <person name="Faddeeva A."/>
            <person name="Derks M.F."/>
            <person name="Anvar Y."/>
            <person name="Smit S."/>
            <person name="Van Straalen N."/>
            <person name="Roelofs D."/>
        </authorList>
    </citation>
    <scope>NUCLEOTIDE SEQUENCE [LARGE SCALE GENOMIC DNA]</scope>
    <source>
        <strain evidence="12 13">VU population</strain>
        <tissue evidence="12">Whole body</tissue>
    </source>
</reference>
<protein>
    <submittedName>
        <fullName evidence="12">Erythronolide synthase, modules 3 and 4</fullName>
    </submittedName>
</protein>
<evidence type="ECO:0000313" key="12">
    <source>
        <dbReference type="EMBL" id="OXA65087.1"/>
    </source>
</evidence>
<dbReference type="InterPro" id="IPR013149">
    <property type="entry name" value="ADH-like_C"/>
</dbReference>
<dbReference type="SUPFAM" id="SSF50129">
    <property type="entry name" value="GroES-like"/>
    <property type="match status" value="1"/>
</dbReference>
<dbReference type="SUPFAM" id="SSF53335">
    <property type="entry name" value="S-adenosyl-L-methionine-dependent methyltransferases"/>
    <property type="match status" value="1"/>
</dbReference>
<dbReference type="SUPFAM" id="SSF53901">
    <property type="entry name" value="Thiolase-like"/>
    <property type="match status" value="1"/>
</dbReference>
<dbReference type="Gene3D" id="3.40.47.10">
    <property type="match status" value="1"/>
</dbReference>
<evidence type="ECO:0000259" key="10">
    <source>
        <dbReference type="PROSITE" id="PS52004"/>
    </source>
</evidence>
<keyword evidence="8" id="KW-1133">Transmembrane helix</keyword>
<dbReference type="SUPFAM" id="SSF53448">
    <property type="entry name" value="Nucleotide-diphospho-sugar transferases"/>
    <property type="match status" value="1"/>
</dbReference>
<feature type="active site" description="Proton donor; for dehydratase activity" evidence="7">
    <location>
        <position position="2051"/>
    </location>
</feature>
<dbReference type="InterPro" id="IPR014043">
    <property type="entry name" value="Acyl_transferase_dom"/>
</dbReference>
<proteinExistence type="predicted"/>
<dbReference type="Pfam" id="PF00698">
    <property type="entry name" value="Acyl_transf_1"/>
    <property type="match status" value="1"/>
</dbReference>
<dbReference type="SMART" id="SM00826">
    <property type="entry name" value="PKS_DH"/>
    <property type="match status" value="1"/>
</dbReference>